<evidence type="ECO:0000313" key="2">
    <source>
        <dbReference type="EMBL" id="KAF2826451.1"/>
    </source>
</evidence>
<organism evidence="2 3">
    <name type="scientific">Ophiobolus disseminans</name>
    <dbReference type="NCBI Taxonomy" id="1469910"/>
    <lineage>
        <taxon>Eukaryota</taxon>
        <taxon>Fungi</taxon>
        <taxon>Dikarya</taxon>
        <taxon>Ascomycota</taxon>
        <taxon>Pezizomycotina</taxon>
        <taxon>Dothideomycetes</taxon>
        <taxon>Pleosporomycetidae</taxon>
        <taxon>Pleosporales</taxon>
        <taxon>Pleosporineae</taxon>
        <taxon>Phaeosphaeriaceae</taxon>
        <taxon>Ophiobolus</taxon>
    </lineage>
</organism>
<dbReference type="Pfam" id="PF05686">
    <property type="entry name" value="Glyco_transf_90"/>
    <property type="match status" value="1"/>
</dbReference>
<sequence>MAIFSRGLQRTAIISCFLFTLVTISIFYDTRAAEYAVRHPAWSAQRELSTITSYATTSANPLFQRPDLDEVTCGTTFPGLFVEIDGAVARGPFHFSPSPVDYQGLVQASIKNGKLYILTTAPDTLPQILHQRTAVLSQIHRALITSPSPLPNTTFAFTINDVPKNNTWGFARPNKASDLDVWLMPTFASWSWPNAHLDAMDTTLLHIDALENSTTWDSKTDKAIWRGTPWFNPIGHPHLRKDLLKAAKGKDWADVAPLNASNVLPLEHFCRYKYVVYTEGVTYSGRLPFHQACNSVLLTAPLDWLTTSALLLRPIDADVLMGRGGAKTSPGSVMAYADANAIYVAHDFSNLEAVVGFLRRNPHVGRRVARNQREWVVGGGYLGLAAETCYWRALVRGWARVVHVDEGEWGTGERFEGWLLGEVGRGRAGARGRVGR</sequence>
<dbReference type="PANTHER" id="PTHR12203:SF63">
    <property type="entry name" value="GLYCOSYL TRANSFERASE CAP10 DOMAIN-CONTAINING PROTEIN"/>
    <property type="match status" value="1"/>
</dbReference>
<protein>
    <recommendedName>
        <fullName evidence="1">Glycosyl transferase CAP10 domain-containing protein</fullName>
    </recommendedName>
</protein>
<evidence type="ECO:0000259" key="1">
    <source>
        <dbReference type="SMART" id="SM00672"/>
    </source>
</evidence>
<proteinExistence type="predicted"/>
<gene>
    <name evidence="2" type="ORF">CC86DRAFT_417592</name>
</gene>
<accession>A0A6A6ZZM0</accession>
<name>A0A6A6ZZM0_9PLEO</name>
<dbReference type="SMART" id="SM00672">
    <property type="entry name" value="CAP10"/>
    <property type="match status" value="1"/>
</dbReference>
<dbReference type="OrthoDB" id="202415at2759"/>
<evidence type="ECO:0000313" key="3">
    <source>
        <dbReference type="Proteomes" id="UP000799424"/>
    </source>
</evidence>
<dbReference type="EMBL" id="MU006226">
    <property type="protein sequence ID" value="KAF2826451.1"/>
    <property type="molecule type" value="Genomic_DNA"/>
</dbReference>
<keyword evidence="3" id="KW-1185">Reference proteome</keyword>
<feature type="domain" description="Glycosyl transferase CAP10" evidence="1">
    <location>
        <begin position="149"/>
        <end position="405"/>
    </location>
</feature>
<dbReference type="PANTHER" id="PTHR12203">
    <property type="entry name" value="KDEL LYS-ASP-GLU-LEU CONTAINING - RELATED"/>
    <property type="match status" value="1"/>
</dbReference>
<reference evidence="2" key="1">
    <citation type="journal article" date="2020" name="Stud. Mycol.">
        <title>101 Dothideomycetes genomes: a test case for predicting lifestyles and emergence of pathogens.</title>
        <authorList>
            <person name="Haridas S."/>
            <person name="Albert R."/>
            <person name="Binder M."/>
            <person name="Bloem J."/>
            <person name="Labutti K."/>
            <person name="Salamov A."/>
            <person name="Andreopoulos B."/>
            <person name="Baker S."/>
            <person name="Barry K."/>
            <person name="Bills G."/>
            <person name="Bluhm B."/>
            <person name="Cannon C."/>
            <person name="Castanera R."/>
            <person name="Culley D."/>
            <person name="Daum C."/>
            <person name="Ezra D."/>
            <person name="Gonzalez J."/>
            <person name="Henrissat B."/>
            <person name="Kuo A."/>
            <person name="Liang C."/>
            <person name="Lipzen A."/>
            <person name="Lutzoni F."/>
            <person name="Magnuson J."/>
            <person name="Mondo S."/>
            <person name="Nolan M."/>
            <person name="Ohm R."/>
            <person name="Pangilinan J."/>
            <person name="Park H.-J."/>
            <person name="Ramirez L."/>
            <person name="Alfaro M."/>
            <person name="Sun H."/>
            <person name="Tritt A."/>
            <person name="Yoshinaga Y."/>
            <person name="Zwiers L.-H."/>
            <person name="Turgeon B."/>
            <person name="Goodwin S."/>
            <person name="Spatafora J."/>
            <person name="Crous P."/>
            <person name="Grigoriev I."/>
        </authorList>
    </citation>
    <scope>NUCLEOTIDE SEQUENCE</scope>
    <source>
        <strain evidence="2">CBS 113818</strain>
    </source>
</reference>
<dbReference type="AlphaFoldDB" id="A0A6A6ZZM0"/>
<dbReference type="InterPro" id="IPR051091">
    <property type="entry name" value="O-Glucosyltr/Glycosyltrsf_90"/>
</dbReference>
<dbReference type="InterPro" id="IPR006598">
    <property type="entry name" value="CAP10"/>
</dbReference>
<dbReference type="Proteomes" id="UP000799424">
    <property type="component" value="Unassembled WGS sequence"/>
</dbReference>